<dbReference type="InterPro" id="IPR001296">
    <property type="entry name" value="Glyco_trans_1"/>
</dbReference>
<dbReference type="InterPro" id="IPR029052">
    <property type="entry name" value="Metallo-depent_PP-like"/>
</dbReference>
<dbReference type="SUPFAM" id="SSF56300">
    <property type="entry name" value="Metallo-dependent phosphatases"/>
    <property type="match status" value="1"/>
</dbReference>
<dbReference type="GO" id="GO:0016757">
    <property type="term" value="F:glycosyltransferase activity"/>
    <property type="evidence" value="ECO:0007669"/>
    <property type="project" value="UniProtKB-KW"/>
</dbReference>
<evidence type="ECO:0000259" key="3">
    <source>
        <dbReference type="Pfam" id="PF13439"/>
    </source>
</evidence>
<keyword evidence="1" id="KW-0812">Transmembrane</keyword>
<dbReference type="Pfam" id="PF13439">
    <property type="entry name" value="Glyco_transf_4"/>
    <property type="match status" value="1"/>
</dbReference>
<dbReference type="Pfam" id="PF00534">
    <property type="entry name" value="Glycos_transf_1"/>
    <property type="match status" value="1"/>
</dbReference>
<reference evidence="6 7" key="1">
    <citation type="submission" date="2021-03" db="EMBL/GenBank/DDBJ databases">
        <title>Pseudidiomarina terrestris, a new bacterium isolated from saline soil.</title>
        <authorList>
            <person name="Galisteo C."/>
            <person name="De La Haba R."/>
            <person name="Sanchez-Porro C."/>
            <person name="Ventosa A."/>
        </authorList>
    </citation>
    <scope>NUCLEOTIDE SEQUENCE [LARGE SCALE GENOMIC DNA]</scope>
    <source>
        <strain evidence="4 7">1APP75-32.1</strain>
        <strain evidence="6">1APR75-15</strain>
        <strain evidence="5">1ASR75-15</strain>
    </source>
</reference>
<evidence type="ECO:0000313" key="5">
    <source>
        <dbReference type="EMBL" id="MDN7130225.1"/>
    </source>
</evidence>
<gene>
    <name evidence="4" type="ORF">J6I90_11285</name>
    <name evidence="5" type="ORF">J6I92_10100</name>
</gene>
<dbReference type="Proteomes" id="UP001169492">
    <property type="component" value="Unassembled WGS sequence"/>
</dbReference>
<dbReference type="Gene3D" id="3.60.21.10">
    <property type="match status" value="1"/>
</dbReference>
<evidence type="ECO:0000313" key="7">
    <source>
        <dbReference type="Proteomes" id="UP001169492"/>
    </source>
</evidence>
<keyword evidence="4" id="KW-0328">Glycosyltransferase</keyword>
<keyword evidence="4" id="KW-0808">Transferase</keyword>
<feature type="transmembrane region" description="Helical" evidence="1">
    <location>
        <begin position="9"/>
        <end position="27"/>
    </location>
</feature>
<dbReference type="EMBL" id="JAGGJB010000006">
    <property type="protein sequence ID" value="MDN7125467.1"/>
    <property type="molecule type" value="Genomic_DNA"/>
</dbReference>
<dbReference type="InterPro" id="IPR028098">
    <property type="entry name" value="Glyco_trans_4-like_N"/>
</dbReference>
<dbReference type="Proteomes" id="UP001169491">
    <property type="component" value="Unassembled WGS sequence"/>
</dbReference>
<feature type="domain" description="Glycosyl transferase family 1" evidence="2">
    <location>
        <begin position="550"/>
        <end position="708"/>
    </location>
</feature>
<evidence type="ECO:0000259" key="2">
    <source>
        <dbReference type="Pfam" id="PF00534"/>
    </source>
</evidence>
<evidence type="ECO:0000313" key="6">
    <source>
        <dbReference type="Proteomes" id="UP001169491"/>
    </source>
</evidence>
<feature type="transmembrane region" description="Helical" evidence="1">
    <location>
        <begin position="296"/>
        <end position="321"/>
    </location>
</feature>
<keyword evidence="1" id="KW-1133">Transmembrane helix</keyword>
<name>A0AAW7QZ93_9GAMM</name>
<dbReference type="PANTHER" id="PTHR45947">
    <property type="entry name" value="SULFOQUINOVOSYL TRANSFERASE SQD2"/>
    <property type="match status" value="1"/>
</dbReference>
<comment type="caution">
    <text evidence="4">The sequence shown here is derived from an EMBL/GenBank/DDBJ whole genome shotgun (WGS) entry which is preliminary data.</text>
</comment>
<keyword evidence="6" id="KW-1185">Reference proteome</keyword>
<proteinExistence type="predicted"/>
<organism evidence="4 7">
    <name type="scientific">Pseudidiomarina terrestris</name>
    <dbReference type="NCBI Taxonomy" id="2820060"/>
    <lineage>
        <taxon>Bacteria</taxon>
        <taxon>Pseudomonadati</taxon>
        <taxon>Pseudomonadota</taxon>
        <taxon>Gammaproteobacteria</taxon>
        <taxon>Alteromonadales</taxon>
        <taxon>Idiomarinaceae</taxon>
        <taxon>Pseudidiomarina</taxon>
    </lineage>
</organism>
<dbReference type="EMBL" id="JAGGJC010000004">
    <property type="protein sequence ID" value="MDN7130225.1"/>
    <property type="molecule type" value="Genomic_DNA"/>
</dbReference>
<dbReference type="AlphaFoldDB" id="A0AAW7QZ93"/>
<evidence type="ECO:0000313" key="4">
    <source>
        <dbReference type="EMBL" id="MDN7125467.1"/>
    </source>
</evidence>
<dbReference type="Gene3D" id="3.40.50.2000">
    <property type="entry name" value="Glycogen Phosphorylase B"/>
    <property type="match status" value="2"/>
</dbReference>
<feature type="domain" description="Glycosyltransferase subfamily 4-like N-terminal" evidence="3">
    <location>
        <begin position="364"/>
        <end position="534"/>
    </location>
</feature>
<dbReference type="SUPFAM" id="SSF53756">
    <property type="entry name" value="UDP-Glycosyltransferase/glycogen phosphorylase"/>
    <property type="match status" value="1"/>
</dbReference>
<sequence length="748" mass="85180">MSKKRWLKILFYLNVVIVTALVSYKVYLNVVTPEFFGVHNEQLVAINKTIEAKQDYSFAVVGNINNSIGIFERRIIPRLNASELDFVISAGNAVSSGGEDKYRALNGTLSHLEKPYLLTFGQHEYEEFGSFRFYDHYGPHFFTFTAGDSRFIFLDSTEKTPWRWQARWLKDLLQADTSRHRFVFIGHPLLRPEEDFLLAEADDYLQPEAFRQELLATLSEYPVDRVFSANVAMYAEQQHHGIPFITTGGAGGLVLNQDESFYHYVEVMVSAEHGVEHRVIDLPVGQHPILKQLESFWFFIHSLFYVGYLNFILLVSLFLAISIKLYNAVFVGKSYYPDYDIDATPWLKKSLQVAMFTNNYLPFIGGVPISIDRLRRGLMASKDKVLIVAPRYREKAEDEEDVVRTPSLFSFGAKSEFRFANIFSAAVRKKVKQFKPDLIHSHHPFWIGSLGVYMARRLKIPVVYTYHTRLEHYSHNVIIPGSLFNNIIVHALVRRFANKCDSVIVPTHSTEEYLRMIGVKGDIYVQPTGIEFERFHSVDEQAVAKLKAELQVTDETVFVSVARLSNEKNIDFMIEALAALKQRSEKAFRFLLIGDGPQRQRLQEKVDSLGLQQQVTLVGSVSPEAMPSWYQLGDVFLFASQSETQGMVILEAMAAGLPVVAVRASGIDDVIKEGANGFKTPARQSLWLDKVTVLLEDPATREKMAQQAIDCAASHSIENFTAEVRTVYAETLARFEQKRNKGQKRNQS</sequence>
<dbReference type="InterPro" id="IPR050194">
    <property type="entry name" value="Glycosyltransferase_grp1"/>
</dbReference>
<dbReference type="RefSeq" id="WP_301721036.1">
    <property type="nucleotide sequence ID" value="NZ_JAGGJB010000006.1"/>
</dbReference>
<protein>
    <submittedName>
        <fullName evidence="4">Glycosyltransferase</fullName>
        <ecNumber evidence="4">2.4.-.-</ecNumber>
    </submittedName>
</protein>
<keyword evidence="1" id="KW-0472">Membrane</keyword>
<dbReference type="EC" id="2.4.-.-" evidence="4"/>
<accession>A0AAW7QZ93</accession>
<dbReference type="PANTHER" id="PTHR45947:SF3">
    <property type="entry name" value="SULFOQUINOVOSYL TRANSFERASE SQD2"/>
    <property type="match status" value="1"/>
</dbReference>
<evidence type="ECO:0000256" key="1">
    <source>
        <dbReference type="SAM" id="Phobius"/>
    </source>
</evidence>